<dbReference type="PANTHER" id="PTHR42779:SF1">
    <property type="entry name" value="PROTEIN YNJB"/>
    <property type="match status" value="1"/>
</dbReference>
<name>A0ABT8MF23_9GAMM</name>
<keyword evidence="1" id="KW-0732">Signal</keyword>
<dbReference type="Proteomes" id="UP001169491">
    <property type="component" value="Unassembled WGS sequence"/>
</dbReference>
<dbReference type="SUPFAM" id="SSF53850">
    <property type="entry name" value="Periplasmic binding protein-like II"/>
    <property type="match status" value="1"/>
</dbReference>
<evidence type="ECO:0000256" key="1">
    <source>
        <dbReference type="SAM" id="SignalP"/>
    </source>
</evidence>
<feature type="signal peptide" evidence="1">
    <location>
        <begin position="1"/>
        <end position="17"/>
    </location>
</feature>
<evidence type="ECO:0000313" key="2">
    <source>
        <dbReference type="EMBL" id="MDN7128494.1"/>
    </source>
</evidence>
<dbReference type="PANTHER" id="PTHR42779">
    <property type="entry name" value="PROTEIN YNJB"/>
    <property type="match status" value="1"/>
</dbReference>
<keyword evidence="3" id="KW-1185">Reference proteome</keyword>
<dbReference type="EMBL" id="JAGGJC010000001">
    <property type="protein sequence ID" value="MDN7128494.1"/>
    <property type="molecule type" value="Genomic_DNA"/>
</dbReference>
<accession>A0ABT8MF23</accession>
<gene>
    <name evidence="2" type="ORF">J6I92_01200</name>
</gene>
<dbReference type="NCBIfam" id="NF008633">
    <property type="entry name" value="PRK11622.1"/>
    <property type="match status" value="1"/>
</dbReference>
<reference evidence="2 3" key="1">
    <citation type="submission" date="2021-03" db="EMBL/GenBank/DDBJ databases">
        <title>Pseudidiomarina terrestris, a new bacterium isolated from saline soil.</title>
        <authorList>
            <person name="Galisteo C."/>
            <person name="De La Haba R."/>
            <person name="Sanchez-Porro C."/>
            <person name="Ventosa A."/>
        </authorList>
    </citation>
    <scope>NUCLEOTIDE SEQUENCE [LARGE SCALE GENOMIC DNA]</scope>
    <source>
        <strain evidence="3">1APR75-15</strain>
    </source>
</reference>
<dbReference type="InterPro" id="IPR027020">
    <property type="entry name" value="YnjB"/>
</dbReference>
<comment type="caution">
    <text evidence="2">The sequence shown here is derived from an EMBL/GenBank/DDBJ whole genome shotgun (WGS) entry which is preliminary data.</text>
</comment>
<dbReference type="Gene3D" id="3.40.190.10">
    <property type="entry name" value="Periplasmic binding protein-like II"/>
    <property type="match status" value="2"/>
</dbReference>
<organism evidence="2 3">
    <name type="scientific">Pseudidiomarina terrestris</name>
    <dbReference type="NCBI Taxonomy" id="2820060"/>
    <lineage>
        <taxon>Bacteria</taxon>
        <taxon>Pseudomonadati</taxon>
        <taxon>Pseudomonadota</taxon>
        <taxon>Gammaproteobacteria</taxon>
        <taxon>Alteromonadales</taxon>
        <taxon>Idiomarinaceae</taxon>
        <taxon>Pseudidiomarina</taxon>
    </lineage>
</organism>
<dbReference type="InterPro" id="IPR006059">
    <property type="entry name" value="SBP"/>
</dbReference>
<protein>
    <submittedName>
        <fullName evidence="2">ABC transporter substrate-binding protein</fullName>
    </submittedName>
</protein>
<dbReference type="PIRSF" id="PIRSF029172">
    <property type="entry name" value="UCP029172_ABC_sbc_YnjB"/>
    <property type="match status" value="1"/>
</dbReference>
<evidence type="ECO:0000313" key="3">
    <source>
        <dbReference type="Proteomes" id="UP001169491"/>
    </source>
</evidence>
<sequence>MLFIALLQLVLVSRVQAQQTSAEPQTVFFYAWGGSESVNDYLRWAQTQLKTRHGIELQHVKVTDIAEAVTILLAEGEQQTSNIDLLWINGENFKVLKDAGKLLPDLPERVPNSALLRDDLNWQTDFGVAVDGQELPWGIAQFQLIFRAPLLADHTLTNRVAVEDLFALAKRHPGRFSYPKPPAFHGTTWLKALAHELVHAPELLQQPPHKVNTAQVLQPLWDYLDQLHPYLWRQGREFPGSAEQQRQLFNHGTLDNAVTFNPNEIPALQQQLRLTPAAIAVSLGSSALTNFHYLAIPRASDNRAAALTVINFMLSEAAQQRKAELNGWGDPMVIRAPTSAKPSLHAPLFPSHPEPHVEWTAVLEQEWLRRYQR</sequence>
<feature type="chain" id="PRO_5045762259" evidence="1">
    <location>
        <begin position="18"/>
        <end position="373"/>
    </location>
</feature>
<dbReference type="Pfam" id="PF13416">
    <property type="entry name" value="SBP_bac_8"/>
    <property type="match status" value="1"/>
</dbReference>
<proteinExistence type="predicted"/>